<feature type="transmembrane region" description="Helical" evidence="6">
    <location>
        <begin position="250"/>
        <end position="273"/>
    </location>
</feature>
<comment type="subcellular location">
    <subcellularLocation>
        <location evidence="1">Membrane</location>
        <topology evidence="1">Multi-pass membrane protein</topology>
    </subcellularLocation>
</comment>
<feature type="transmembrane region" description="Helical" evidence="6">
    <location>
        <begin position="331"/>
        <end position="355"/>
    </location>
</feature>
<keyword evidence="2 6" id="KW-0812">Transmembrane</keyword>
<dbReference type="Gene3D" id="1.20.1250.20">
    <property type="entry name" value="MFS general substrate transporter like domains"/>
    <property type="match status" value="1"/>
</dbReference>
<comment type="caution">
    <text evidence="7">The sequence shown here is derived from an EMBL/GenBank/DDBJ whole genome shotgun (WGS) entry which is preliminary data.</text>
</comment>
<dbReference type="InterPro" id="IPR011701">
    <property type="entry name" value="MFS"/>
</dbReference>
<evidence type="ECO:0000256" key="3">
    <source>
        <dbReference type="ARBA" id="ARBA00022989"/>
    </source>
</evidence>
<proteinExistence type="predicted"/>
<keyword evidence="3 6" id="KW-1133">Transmembrane helix</keyword>
<dbReference type="Proteomes" id="UP001219525">
    <property type="component" value="Unassembled WGS sequence"/>
</dbReference>
<dbReference type="PANTHER" id="PTHR23507:SF1">
    <property type="entry name" value="FI18259P1-RELATED"/>
    <property type="match status" value="1"/>
</dbReference>
<evidence type="ECO:0000313" key="8">
    <source>
        <dbReference type="Proteomes" id="UP001219525"/>
    </source>
</evidence>
<feature type="transmembrane region" description="Helical" evidence="6">
    <location>
        <begin position="186"/>
        <end position="209"/>
    </location>
</feature>
<feature type="transmembrane region" description="Helical" evidence="6">
    <location>
        <begin position="21"/>
        <end position="40"/>
    </location>
</feature>
<dbReference type="AlphaFoldDB" id="A0AAD6Y4W0"/>
<feature type="region of interest" description="Disordered" evidence="5">
    <location>
        <begin position="402"/>
        <end position="425"/>
    </location>
</feature>
<feature type="transmembrane region" description="Helical" evidence="6">
    <location>
        <begin position="152"/>
        <end position="174"/>
    </location>
</feature>
<reference evidence="7" key="1">
    <citation type="submission" date="2023-03" db="EMBL/GenBank/DDBJ databases">
        <title>Massive genome expansion in bonnet fungi (Mycena s.s.) driven by repeated elements and novel gene families across ecological guilds.</title>
        <authorList>
            <consortium name="Lawrence Berkeley National Laboratory"/>
            <person name="Harder C.B."/>
            <person name="Miyauchi S."/>
            <person name="Viragh M."/>
            <person name="Kuo A."/>
            <person name="Thoen E."/>
            <person name="Andreopoulos B."/>
            <person name="Lu D."/>
            <person name="Skrede I."/>
            <person name="Drula E."/>
            <person name="Henrissat B."/>
            <person name="Morin E."/>
            <person name="Kohler A."/>
            <person name="Barry K."/>
            <person name="LaButti K."/>
            <person name="Morin E."/>
            <person name="Salamov A."/>
            <person name="Lipzen A."/>
            <person name="Mereny Z."/>
            <person name="Hegedus B."/>
            <person name="Baldrian P."/>
            <person name="Stursova M."/>
            <person name="Weitz H."/>
            <person name="Taylor A."/>
            <person name="Grigoriev I.V."/>
            <person name="Nagy L.G."/>
            <person name="Martin F."/>
            <person name="Kauserud H."/>
        </authorList>
    </citation>
    <scope>NUCLEOTIDE SEQUENCE</scope>
    <source>
        <strain evidence="7">9144</strain>
    </source>
</reference>
<evidence type="ECO:0000256" key="5">
    <source>
        <dbReference type="SAM" id="MobiDB-lite"/>
    </source>
</evidence>
<dbReference type="InterPro" id="IPR036259">
    <property type="entry name" value="MFS_trans_sf"/>
</dbReference>
<name>A0AAD6Y4W0_9AGAR</name>
<keyword evidence="4 6" id="KW-0472">Membrane</keyword>
<protein>
    <submittedName>
        <fullName evidence="7">Major facilitator superfamily domain-containing protein</fullName>
    </submittedName>
</protein>
<feature type="transmembrane region" description="Helical" evidence="6">
    <location>
        <begin position="367"/>
        <end position="391"/>
    </location>
</feature>
<feature type="transmembrane region" description="Helical" evidence="6">
    <location>
        <begin position="221"/>
        <end position="244"/>
    </location>
</feature>
<accession>A0AAD6Y4W0</accession>
<evidence type="ECO:0000256" key="4">
    <source>
        <dbReference type="ARBA" id="ARBA00023136"/>
    </source>
</evidence>
<gene>
    <name evidence="7" type="ORF">GGX14DRAFT_370956</name>
</gene>
<evidence type="ECO:0000256" key="2">
    <source>
        <dbReference type="ARBA" id="ARBA00022692"/>
    </source>
</evidence>
<evidence type="ECO:0000256" key="6">
    <source>
        <dbReference type="SAM" id="Phobius"/>
    </source>
</evidence>
<dbReference type="GO" id="GO:0022857">
    <property type="term" value="F:transmembrane transporter activity"/>
    <property type="evidence" value="ECO:0007669"/>
    <property type="project" value="InterPro"/>
</dbReference>
<evidence type="ECO:0000256" key="1">
    <source>
        <dbReference type="ARBA" id="ARBA00004141"/>
    </source>
</evidence>
<dbReference type="Pfam" id="PF07690">
    <property type="entry name" value="MFS_1"/>
    <property type="match status" value="1"/>
</dbReference>
<organism evidence="7 8">
    <name type="scientific">Mycena pura</name>
    <dbReference type="NCBI Taxonomy" id="153505"/>
    <lineage>
        <taxon>Eukaryota</taxon>
        <taxon>Fungi</taxon>
        <taxon>Dikarya</taxon>
        <taxon>Basidiomycota</taxon>
        <taxon>Agaricomycotina</taxon>
        <taxon>Agaricomycetes</taxon>
        <taxon>Agaricomycetidae</taxon>
        <taxon>Agaricales</taxon>
        <taxon>Marasmiineae</taxon>
        <taxon>Mycenaceae</taxon>
        <taxon>Mycena</taxon>
    </lineage>
</organism>
<dbReference type="GO" id="GO:0016020">
    <property type="term" value="C:membrane"/>
    <property type="evidence" value="ECO:0007669"/>
    <property type="project" value="UniProtKB-SubCell"/>
</dbReference>
<feature type="transmembrane region" description="Helical" evidence="6">
    <location>
        <begin position="536"/>
        <end position="555"/>
    </location>
</feature>
<feature type="transmembrane region" description="Helical" evidence="6">
    <location>
        <begin position="121"/>
        <end position="140"/>
    </location>
</feature>
<dbReference type="PANTHER" id="PTHR23507">
    <property type="entry name" value="ZGC:174356"/>
    <property type="match status" value="1"/>
</dbReference>
<dbReference type="SUPFAM" id="SSF103473">
    <property type="entry name" value="MFS general substrate transporter"/>
    <property type="match status" value="1"/>
</dbReference>
<feature type="compositionally biased region" description="Polar residues" evidence="5">
    <location>
        <begin position="402"/>
        <end position="423"/>
    </location>
</feature>
<feature type="transmembrane region" description="Helical" evidence="6">
    <location>
        <begin position="502"/>
        <end position="524"/>
    </location>
</feature>
<sequence>MREDEEEQKARQKMHPWKRPAPWWLMVLALSNSVVQSGTAGVQIELFTNLACRRLQRPESMQESIALIDTYSLSQNNLSDLSPSFNIVDNHQILRAAFLVPESAITPCSSDPTAQAEVAKLSAVIATLAGLTSLATAAWWGSFSDRHGRTRVMGISAIGNTITSLSLVFVALYAERIPGGYWSPMIINAIISGVLGGGASSFAAPRAYLVDITTPENRSRTFSIVLGLALVGVAIGPILGSFVLRVTNHNILSVLYMATALTLIQTFFIWFVLPESLTVAQKRRASTRYKESPRSVDGRPRTCLTQLKYTFLEPLAVLFPERGSSGERRDWNLLMLATADGLMLLAATSTLGQFLYAISTFQWDAEYLGYCLSSIGFARATYLVLILPPVIEFAKNRRKNASAPSVSSESQPLLPDQDSTSRPSQRKAHESVFDLALARFSILVNTITFAILPFAPTGAIFILFISLGSFGSGLSPAVSSLAMELYTQKVVKDGRPVEAGKLYGAMSVVQAVFESVLGPPLYGLVYTATAATYPRAVFFVALGNAFVALTLLGFVRLPSDRIDDRADMT</sequence>
<keyword evidence="8" id="KW-1185">Reference proteome</keyword>
<evidence type="ECO:0000313" key="7">
    <source>
        <dbReference type="EMBL" id="KAJ7201587.1"/>
    </source>
</evidence>
<dbReference type="EMBL" id="JARJCW010000058">
    <property type="protein sequence ID" value="KAJ7201587.1"/>
    <property type="molecule type" value="Genomic_DNA"/>
</dbReference>